<dbReference type="RefSeq" id="XP_013382983.1">
    <property type="nucleotide sequence ID" value="XM_013527529.1"/>
</dbReference>
<dbReference type="InParanoid" id="A0A1S3HAE6"/>
<dbReference type="PANTHER" id="PTHR15665">
    <property type="entry name" value="ASTEROID PROTEIN"/>
    <property type="match status" value="1"/>
</dbReference>
<dbReference type="PANTHER" id="PTHR15665:SF1">
    <property type="entry name" value="PROTEIN ASTEROID HOMOLOG 1"/>
    <property type="match status" value="1"/>
</dbReference>
<gene>
    <name evidence="3" type="primary">LOC106153553</name>
</gene>
<reference evidence="3" key="1">
    <citation type="submission" date="2025-08" db="UniProtKB">
        <authorList>
            <consortium name="RefSeq"/>
        </authorList>
    </citation>
    <scope>IDENTIFICATION</scope>
    <source>
        <tissue evidence="3">Gonads</tissue>
    </source>
</reference>
<dbReference type="SUPFAM" id="SSF88723">
    <property type="entry name" value="PIN domain-like"/>
    <property type="match status" value="1"/>
</dbReference>
<dbReference type="OMA" id="NNFYWHR"/>
<protein>
    <submittedName>
        <fullName evidence="3">Uncharacterized protein LOC106153553</fullName>
    </submittedName>
</protein>
<dbReference type="GeneID" id="106153553"/>
<organism evidence="2 3">
    <name type="scientific">Lingula anatina</name>
    <name type="common">Brachiopod</name>
    <name type="synonym">Lingula unguis</name>
    <dbReference type="NCBI Taxonomy" id="7574"/>
    <lineage>
        <taxon>Eukaryota</taxon>
        <taxon>Metazoa</taxon>
        <taxon>Spiralia</taxon>
        <taxon>Lophotrochozoa</taxon>
        <taxon>Brachiopoda</taxon>
        <taxon>Linguliformea</taxon>
        <taxon>Lingulata</taxon>
        <taxon>Lingulida</taxon>
        <taxon>Linguloidea</taxon>
        <taxon>Lingulidae</taxon>
        <taxon>Lingula</taxon>
    </lineage>
</organism>
<comment type="similarity">
    <text evidence="1">Belongs to the asteroid family.</text>
</comment>
<name>A0A1S3HAE6_LINAN</name>
<dbReference type="AlphaFoldDB" id="A0A1S3HAE6"/>
<sequence>MGVRGLLSYCLCNQEQCVEYYDLIEEANRKGGLEILIDYYSFQQMILTNFWKSLRAVKHNPYLRLEGGEYSTLDAYLSKLVQDLQSLGIHMVFYIDGAKGSSYFSTQQKLETWKSRHYKELRTLKQLTDVCKGVMDIQALPDDVNVRPVLLEVQVLGTLKKCNCEIIQNSCGEADFVIAEGLIHRPKAFAVLSNDSDFCIMQNSRFIPNELFDLDNAIQLGQASLLPQKPISLKVGVITTERVLQLFGFRSHRLLVDLSIVNGNDFTAHYMKSLYNLLDVRGAKKVENFAGWMRHYKGIENHPILARELQYNPQFATAVMTSRQFYTLTAPPDRPTMKCPLSEYLEQAVQHGALPSNIMAMHSNFYWHRFLLEDSTPGLPCAEVALQSLRTFIYRMVLPRYENYVYEYGRTPDSDLKTIQVHAAHASLPPVSNIKPDRTFESLKLFHRIMMHQEPDFELNFFQRYGRKSGFIFCILRYFLVLNWGQNLYITPVEFLSVLATAFGWEHHKDQWYQNIAIRPSSRCVTIGNWFQALYRYAYNFLGQMLYLNQEFPPPHEIFAGARWTAFYMIMYPQDIYENPIAVPCDMLQTVELDRSKIIEEKKHMIRWLVQGCFPFRD</sequence>
<dbReference type="InterPro" id="IPR029060">
    <property type="entry name" value="PIN-like_dom_sf"/>
</dbReference>
<evidence type="ECO:0000256" key="1">
    <source>
        <dbReference type="ARBA" id="ARBA00007398"/>
    </source>
</evidence>
<dbReference type="Proteomes" id="UP000085678">
    <property type="component" value="Unplaced"/>
</dbReference>
<dbReference type="KEGG" id="lak:106153553"/>
<keyword evidence="2" id="KW-1185">Reference proteome</keyword>
<evidence type="ECO:0000313" key="2">
    <source>
        <dbReference type="Proteomes" id="UP000085678"/>
    </source>
</evidence>
<accession>A0A1S3HAE6</accession>
<dbReference type="OrthoDB" id="6063169at2759"/>
<evidence type="ECO:0000313" key="3">
    <source>
        <dbReference type="RefSeq" id="XP_013382983.1"/>
    </source>
</evidence>
<dbReference type="InterPro" id="IPR026832">
    <property type="entry name" value="Asteroid"/>
</dbReference>
<dbReference type="Gene3D" id="3.40.50.1010">
    <property type="entry name" value="5'-nuclease"/>
    <property type="match status" value="1"/>
</dbReference>
<proteinExistence type="inferred from homology"/>